<dbReference type="GO" id="GO:0046914">
    <property type="term" value="F:transition metal ion binding"/>
    <property type="evidence" value="ECO:0007669"/>
    <property type="project" value="InterPro"/>
</dbReference>
<dbReference type="Gene3D" id="3.90.330.10">
    <property type="entry name" value="Nitrile hydratase alpha /Thiocyanate hydrolase gamma"/>
    <property type="match status" value="1"/>
</dbReference>
<dbReference type="SUPFAM" id="SSF56209">
    <property type="entry name" value="Nitrile hydratase alpha chain"/>
    <property type="match status" value="1"/>
</dbReference>
<dbReference type="Proteomes" id="UP000325755">
    <property type="component" value="Chromosome"/>
</dbReference>
<dbReference type="InParanoid" id="A0A5Q0BNA8"/>
<evidence type="ECO:0000313" key="1">
    <source>
        <dbReference type="EMBL" id="QFY43236.1"/>
    </source>
</evidence>
<dbReference type="RefSeq" id="WP_153249217.1">
    <property type="nucleotide sequence ID" value="NZ_CP044205.1"/>
</dbReference>
<dbReference type="KEGG" id="mmob:F6R98_11890"/>
<dbReference type="AlphaFoldDB" id="A0A5Q0BNA8"/>
<evidence type="ECO:0000313" key="2">
    <source>
        <dbReference type="Proteomes" id="UP000325755"/>
    </source>
</evidence>
<dbReference type="OrthoDB" id="9155093at2"/>
<dbReference type="GO" id="GO:0003824">
    <property type="term" value="F:catalytic activity"/>
    <property type="evidence" value="ECO:0007669"/>
    <property type="project" value="InterPro"/>
</dbReference>
<gene>
    <name evidence="1" type="ORF">F6R98_11890</name>
</gene>
<reference evidence="1 2" key="1">
    <citation type="submission" date="2019-09" db="EMBL/GenBank/DDBJ databases">
        <title>Ecophysiology of the spiral-shaped methanotroph Methylospira mobilis as revealed by the complete genome sequence.</title>
        <authorList>
            <person name="Oshkin I.Y."/>
            <person name="Dedysh S.N."/>
            <person name="Miroshnikov K."/>
            <person name="Danilova O.V."/>
            <person name="Hakobyan A."/>
            <person name="Liesack W."/>
        </authorList>
    </citation>
    <scope>NUCLEOTIDE SEQUENCE [LARGE SCALE GENOMIC DNA]</scope>
    <source>
        <strain evidence="1 2">Shm1</strain>
    </source>
</reference>
<dbReference type="EMBL" id="CP044205">
    <property type="protein sequence ID" value="QFY43236.1"/>
    <property type="molecule type" value="Genomic_DNA"/>
</dbReference>
<name>A0A5Q0BNA8_9GAMM</name>
<organism evidence="1 2">
    <name type="scientific">Candidatus Methylospira mobilis</name>
    <dbReference type="NCBI Taxonomy" id="1808979"/>
    <lineage>
        <taxon>Bacteria</taxon>
        <taxon>Pseudomonadati</taxon>
        <taxon>Pseudomonadota</taxon>
        <taxon>Gammaproteobacteria</taxon>
        <taxon>Methylococcales</taxon>
        <taxon>Methylococcaceae</taxon>
        <taxon>Candidatus Methylospira</taxon>
    </lineage>
</organism>
<dbReference type="InterPro" id="IPR036648">
    <property type="entry name" value="CN_Hdrase_a/SCN_Hdrase_g_sf"/>
</dbReference>
<accession>A0A5Q0BNA8</accession>
<protein>
    <submittedName>
        <fullName evidence="1">Uncharacterized protein</fullName>
    </submittedName>
</protein>
<keyword evidence="2" id="KW-1185">Reference proteome</keyword>
<sequence length="112" mass="12618">MVAEPAEYQVDENEDLYFRLIAKCWVDESFKKKLLPNTMKTIKDSRFALREGLDAQALADIDSQRHLIIQGKPYALSDDELEAVVGGKGRWALIRHAAKGTQLLSGFLVQGR</sequence>
<proteinExistence type="predicted"/>